<sequence length="477" mass="54223">MYEEDKKIYINIYDKGQDKIVTKELEEMVKVLLAWSVPISFHMEALKAQSIIIRTNLVREMKVYGGYGCKENKEADISSAYFKEALPLENYKELWEGNYEGYLEKLGVAVEETEGSVILFNNKPIDARTHLVCGGSTENSEGVEGNVVQYLRKVLCAHCQGSPYFINHKDIPLQEVEKKLGVKLTRDDVLNAASIDDIIDDVVRDEDGRVIKIKIGGKEFKGKEVMDKLKISSTRFSWRPELIRFFTLGEGDGLGLCQYGSNTMACSGRTAEEILKYYYTGVEIKKIKNPSIHKPLKDRILVIDPGHGGEESDDYTGMQGLREKDVNLSIALYLKEELKNLGATVYLTRETDEMVHLNDRAIMANDIAPDFFISIHQNYFSHPSKSGTEIYYFRGDGRAKALGREIMIALNEDLKTLDKGIKQADFFLLRQVMVSSIHLETAYISNPVEEKMLMEEENRKKAAKAIAKGIVHFYRYL</sequence>
<accession>A8ML27</accession>
<dbReference type="GO" id="GO:0009253">
    <property type="term" value="P:peptidoglycan catabolic process"/>
    <property type="evidence" value="ECO:0007669"/>
    <property type="project" value="InterPro"/>
</dbReference>
<feature type="domain" description="MurNAc-LAA" evidence="2">
    <location>
        <begin position="361"/>
        <end position="471"/>
    </location>
</feature>
<organism evidence="3 4">
    <name type="scientific">Alkaliphilus oremlandii (strain OhILAs)</name>
    <name type="common">Clostridium oremlandii (strain OhILAs)</name>
    <dbReference type="NCBI Taxonomy" id="350688"/>
    <lineage>
        <taxon>Bacteria</taxon>
        <taxon>Bacillati</taxon>
        <taxon>Bacillota</taxon>
        <taxon>Clostridia</taxon>
        <taxon>Peptostreptococcales</taxon>
        <taxon>Natronincolaceae</taxon>
        <taxon>Alkaliphilus</taxon>
    </lineage>
</organism>
<dbReference type="NCBIfam" id="TIGR02669">
    <property type="entry name" value="SpoIID_LytB"/>
    <property type="match status" value="1"/>
</dbReference>
<evidence type="ECO:0000259" key="2">
    <source>
        <dbReference type="SMART" id="SM00646"/>
    </source>
</evidence>
<dbReference type="InterPro" id="IPR013486">
    <property type="entry name" value="SpoIID/LytB"/>
</dbReference>
<dbReference type="CDD" id="cd02696">
    <property type="entry name" value="MurNAc-LAA"/>
    <property type="match status" value="1"/>
</dbReference>
<name>A8ML27_ALKOO</name>
<dbReference type="GO" id="GO:0030288">
    <property type="term" value="C:outer membrane-bounded periplasmic space"/>
    <property type="evidence" value="ECO:0007669"/>
    <property type="project" value="TreeGrafter"/>
</dbReference>
<dbReference type="Proteomes" id="UP000000269">
    <property type="component" value="Chromosome"/>
</dbReference>
<dbReference type="OrthoDB" id="9794671at2"/>
<dbReference type="HOGENOM" id="CLU_609303_0_0_9"/>
<protein>
    <submittedName>
        <fullName evidence="3">SpoIID/LytB domain</fullName>
    </submittedName>
</protein>
<evidence type="ECO:0000313" key="3">
    <source>
        <dbReference type="EMBL" id="ABW17844.1"/>
    </source>
</evidence>
<proteinExistence type="predicted"/>
<dbReference type="SUPFAM" id="SSF53187">
    <property type="entry name" value="Zn-dependent exopeptidases"/>
    <property type="match status" value="1"/>
</dbReference>
<evidence type="ECO:0000313" key="4">
    <source>
        <dbReference type="Proteomes" id="UP000000269"/>
    </source>
</evidence>
<dbReference type="STRING" id="350688.Clos_0281"/>
<dbReference type="AlphaFoldDB" id="A8ML27"/>
<dbReference type="PANTHER" id="PTHR30404">
    <property type="entry name" value="N-ACETYLMURAMOYL-L-ALANINE AMIDASE"/>
    <property type="match status" value="1"/>
</dbReference>
<dbReference type="EMBL" id="CP000853">
    <property type="protein sequence ID" value="ABW17844.1"/>
    <property type="molecule type" value="Genomic_DNA"/>
</dbReference>
<dbReference type="Gene3D" id="3.40.630.40">
    <property type="entry name" value="Zn-dependent exopeptidases"/>
    <property type="match status" value="1"/>
</dbReference>
<dbReference type="eggNOG" id="COG0860">
    <property type="taxonomic scope" value="Bacteria"/>
</dbReference>
<keyword evidence="1" id="KW-0378">Hydrolase</keyword>
<dbReference type="eggNOG" id="COG2385">
    <property type="taxonomic scope" value="Bacteria"/>
</dbReference>
<dbReference type="SMART" id="SM00646">
    <property type="entry name" value="Ami_3"/>
    <property type="match status" value="1"/>
</dbReference>
<dbReference type="KEGG" id="aoe:Clos_0281"/>
<dbReference type="PANTHER" id="PTHR30404:SF0">
    <property type="entry name" value="N-ACETYLMURAMOYL-L-ALANINE AMIDASE AMIC"/>
    <property type="match status" value="1"/>
</dbReference>
<evidence type="ECO:0000256" key="1">
    <source>
        <dbReference type="ARBA" id="ARBA00022801"/>
    </source>
</evidence>
<dbReference type="GO" id="GO:0008745">
    <property type="term" value="F:N-acetylmuramoyl-L-alanine amidase activity"/>
    <property type="evidence" value="ECO:0007669"/>
    <property type="project" value="InterPro"/>
</dbReference>
<gene>
    <name evidence="3" type="ordered locus">Clos_0281</name>
</gene>
<dbReference type="GO" id="GO:0030435">
    <property type="term" value="P:sporulation resulting in formation of a cellular spore"/>
    <property type="evidence" value="ECO:0007669"/>
    <property type="project" value="InterPro"/>
</dbReference>
<dbReference type="InterPro" id="IPR013693">
    <property type="entry name" value="SpoIID/LytB_N"/>
</dbReference>
<dbReference type="Pfam" id="PF01520">
    <property type="entry name" value="Amidase_3"/>
    <property type="match status" value="1"/>
</dbReference>
<dbReference type="InterPro" id="IPR002508">
    <property type="entry name" value="MurNAc-LAA_cat"/>
</dbReference>
<dbReference type="InterPro" id="IPR050695">
    <property type="entry name" value="N-acetylmuramoyl_amidase_3"/>
</dbReference>
<reference evidence="4" key="1">
    <citation type="submission" date="2007-10" db="EMBL/GenBank/DDBJ databases">
        <title>Complete genome of Alkaliphilus oremlandii OhILAs.</title>
        <authorList>
            <person name="Copeland A."/>
            <person name="Lucas S."/>
            <person name="Lapidus A."/>
            <person name="Barry K."/>
            <person name="Detter J.C."/>
            <person name="Glavina del Rio T."/>
            <person name="Hammon N."/>
            <person name="Israni S."/>
            <person name="Dalin E."/>
            <person name="Tice H."/>
            <person name="Pitluck S."/>
            <person name="Chain P."/>
            <person name="Malfatti S."/>
            <person name="Shin M."/>
            <person name="Vergez L."/>
            <person name="Schmutz J."/>
            <person name="Larimer F."/>
            <person name="Land M."/>
            <person name="Hauser L."/>
            <person name="Kyrpides N."/>
            <person name="Mikhailova N."/>
            <person name="Stolz J.F."/>
            <person name="Dawson A."/>
            <person name="Fisher E."/>
            <person name="Crable B."/>
            <person name="Perera E."/>
            <person name="Lisak J."/>
            <person name="Ranganathan M."/>
            <person name="Basu P."/>
            <person name="Richardson P."/>
        </authorList>
    </citation>
    <scope>NUCLEOTIDE SEQUENCE [LARGE SCALE GENOMIC DNA]</scope>
    <source>
        <strain evidence="4">OhILAs</strain>
    </source>
</reference>
<keyword evidence="4" id="KW-1185">Reference proteome</keyword>
<dbReference type="RefSeq" id="WP_012158159.1">
    <property type="nucleotide sequence ID" value="NC_009922.1"/>
</dbReference>
<dbReference type="Pfam" id="PF08486">
    <property type="entry name" value="SpoIID"/>
    <property type="match status" value="1"/>
</dbReference>